<evidence type="ECO:0000313" key="8">
    <source>
        <dbReference type="Proteomes" id="UP000319483"/>
    </source>
</evidence>
<feature type="transmembrane region" description="Helical" evidence="6">
    <location>
        <begin position="221"/>
        <end position="246"/>
    </location>
</feature>
<feature type="transmembrane region" description="Helical" evidence="6">
    <location>
        <begin position="111"/>
        <end position="130"/>
    </location>
</feature>
<dbReference type="Gene3D" id="1.20.1250.20">
    <property type="entry name" value="MFS general substrate transporter like domains"/>
    <property type="match status" value="1"/>
</dbReference>
<evidence type="ECO:0000256" key="6">
    <source>
        <dbReference type="SAM" id="Phobius"/>
    </source>
</evidence>
<keyword evidence="4 6" id="KW-1133">Transmembrane helix</keyword>
<evidence type="ECO:0000256" key="2">
    <source>
        <dbReference type="ARBA" id="ARBA00022448"/>
    </source>
</evidence>
<feature type="transmembrane region" description="Helical" evidence="6">
    <location>
        <begin position="178"/>
        <end position="195"/>
    </location>
</feature>
<dbReference type="CDD" id="cd17485">
    <property type="entry name" value="MFS_MFSD3"/>
    <property type="match status" value="1"/>
</dbReference>
<feature type="transmembrane region" description="Helical" evidence="6">
    <location>
        <begin position="377"/>
        <end position="397"/>
    </location>
</feature>
<feature type="transmembrane region" description="Helical" evidence="6">
    <location>
        <begin position="83"/>
        <end position="105"/>
    </location>
</feature>
<accession>A0A556SUP2</accession>
<gene>
    <name evidence="7" type="ORF">FPQ15_03285</name>
</gene>
<dbReference type="RefSeq" id="WP_144091491.1">
    <property type="nucleotide sequence ID" value="NZ_CAMLFG010000024.1"/>
</dbReference>
<comment type="subcellular location">
    <subcellularLocation>
        <location evidence="1">Membrane</location>
        <topology evidence="1">Multi-pass membrane protein</topology>
    </subcellularLocation>
</comment>
<keyword evidence="2" id="KW-0813">Transport</keyword>
<sequence length="406" mass="44971">MNNQNTSSNRRPYFLFIIAQLYIIQGIPVGLAFDAYPILLRDAGVSLAVIAIIPLAGIPWVVKFLWAPFVENYWLDKIGYRKTWLLPMQFLLAILITVIAFTPFTENTTNQLIGIIILSCIISATQDIATDGLAADLAQINTITQINSIQVMGNIMGMLIGGAGVSICYDYLGKTYSILLLVVIIIFSIAQLLLWKEPKLFYTSQPKPRAKIGLFFKRPKAYSMLLLVLLVPFAGSVILTMSKLILLDRGLSVSDVGLYTGIGGYLTMILGCILAAYLLKKHPPSYTLKLGFSLVASLVFSWSVLDYYPNYINAVTVIISMTLLGIGIGFINVSIYTFTMIYAKQSKQTATDYAVFQSTLLLSEIIGSSLSMTLAEYFNYLVAFFSALMAIIAIFVINKKYLKLFT</sequence>
<evidence type="ECO:0000256" key="4">
    <source>
        <dbReference type="ARBA" id="ARBA00022989"/>
    </source>
</evidence>
<dbReference type="Pfam" id="PF07690">
    <property type="entry name" value="MFS_1"/>
    <property type="match status" value="1"/>
</dbReference>
<keyword evidence="3 6" id="KW-0812">Transmembrane</keyword>
<feature type="transmembrane region" description="Helical" evidence="6">
    <location>
        <begin position="311"/>
        <end position="338"/>
    </location>
</feature>
<evidence type="ECO:0000256" key="5">
    <source>
        <dbReference type="ARBA" id="ARBA00023136"/>
    </source>
</evidence>
<feature type="transmembrane region" description="Helical" evidence="6">
    <location>
        <begin position="43"/>
        <end position="62"/>
    </location>
</feature>
<dbReference type="Proteomes" id="UP000319483">
    <property type="component" value="Unassembled WGS sequence"/>
</dbReference>
<dbReference type="InterPro" id="IPR036259">
    <property type="entry name" value="MFS_trans_sf"/>
</dbReference>
<reference evidence="7 8" key="1">
    <citation type="submission" date="2019-07" db="EMBL/GenBank/DDBJ databases">
        <title>Gilliamella genomes.</title>
        <authorList>
            <person name="Zheng H."/>
        </authorList>
    </citation>
    <scope>NUCLEOTIDE SEQUENCE [LARGE SCALE GENOMIC DNA]</scope>
    <source>
        <strain evidence="7 8">W8127</strain>
    </source>
</reference>
<proteinExistence type="predicted"/>
<name>A0A556SUP2_9GAMM</name>
<feature type="transmembrane region" description="Helical" evidence="6">
    <location>
        <begin position="286"/>
        <end position="305"/>
    </location>
</feature>
<dbReference type="GO" id="GO:0016020">
    <property type="term" value="C:membrane"/>
    <property type="evidence" value="ECO:0007669"/>
    <property type="project" value="UniProtKB-SubCell"/>
</dbReference>
<evidence type="ECO:0000313" key="7">
    <source>
        <dbReference type="EMBL" id="TSK04848.1"/>
    </source>
</evidence>
<dbReference type="InterPro" id="IPR004752">
    <property type="entry name" value="AmpG_permease/AT-1"/>
</dbReference>
<comment type="caution">
    <text evidence="7">The sequence shown here is derived from an EMBL/GenBank/DDBJ whole genome shotgun (WGS) entry which is preliminary data.</text>
</comment>
<feature type="transmembrane region" description="Helical" evidence="6">
    <location>
        <begin position="151"/>
        <end position="172"/>
    </location>
</feature>
<feature type="transmembrane region" description="Helical" evidence="6">
    <location>
        <begin position="12"/>
        <end position="31"/>
    </location>
</feature>
<protein>
    <submittedName>
        <fullName evidence="7">MFS transporter</fullName>
    </submittedName>
</protein>
<evidence type="ECO:0000256" key="3">
    <source>
        <dbReference type="ARBA" id="ARBA00022692"/>
    </source>
</evidence>
<dbReference type="PANTHER" id="PTHR12778">
    <property type="entry name" value="SOLUTE CARRIER FAMILY 33 ACETYL-COA TRANSPORTER -RELATED"/>
    <property type="match status" value="1"/>
</dbReference>
<dbReference type="GO" id="GO:0022857">
    <property type="term" value="F:transmembrane transporter activity"/>
    <property type="evidence" value="ECO:0007669"/>
    <property type="project" value="InterPro"/>
</dbReference>
<keyword evidence="5 6" id="KW-0472">Membrane</keyword>
<dbReference type="InterPro" id="IPR011701">
    <property type="entry name" value="MFS"/>
</dbReference>
<dbReference type="SUPFAM" id="SSF103473">
    <property type="entry name" value="MFS general substrate transporter"/>
    <property type="match status" value="1"/>
</dbReference>
<dbReference type="PANTHER" id="PTHR12778:SF10">
    <property type="entry name" value="MAJOR FACILITATOR SUPERFAMILY DOMAIN-CONTAINING PROTEIN 3"/>
    <property type="match status" value="1"/>
</dbReference>
<organism evidence="7 8">
    <name type="scientific">Gilliamella apicola</name>
    <dbReference type="NCBI Taxonomy" id="1196095"/>
    <lineage>
        <taxon>Bacteria</taxon>
        <taxon>Pseudomonadati</taxon>
        <taxon>Pseudomonadota</taxon>
        <taxon>Gammaproteobacteria</taxon>
        <taxon>Orbales</taxon>
        <taxon>Orbaceae</taxon>
        <taxon>Gilliamella</taxon>
    </lineage>
</organism>
<evidence type="ECO:0000256" key="1">
    <source>
        <dbReference type="ARBA" id="ARBA00004141"/>
    </source>
</evidence>
<dbReference type="AlphaFoldDB" id="A0A556SUP2"/>
<dbReference type="EMBL" id="VMHM01000003">
    <property type="protein sequence ID" value="TSK04848.1"/>
    <property type="molecule type" value="Genomic_DNA"/>
</dbReference>
<feature type="transmembrane region" description="Helical" evidence="6">
    <location>
        <begin position="258"/>
        <end position="279"/>
    </location>
</feature>